<name>A0ABR2LSM6_9ASPA</name>
<evidence type="ECO:0000256" key="2">
    <source>
        <dbReference type="ARBA" id="ARBA00022701"/>
    </source>
</evidence>
<sequence>MESNLTSPQWNVDRPFLTGRFHQEIKFSNPISGHKPFSLDSLSRGSENVIGSYPVSVQVFFVLLIRLNFSKYMPYNNITDGELLQELLVIDDLLFALVGIEGRYISIKRVRGKEGRVVFQIDPSMDLALQELIQRLFPLCEAYVLTSWFVETKSRFGTGLVTQALAAAMRALLLERVGGSGSQWERERANGEWERAIHEEKVSGIERKRANGTADGG</sequence>
<organism evidence="6 7">
    <name type="scientific">Platanthera guangdongensis</name>
    <dbReference type="NCBI Taxonomy" id="2320717"/>
    <lineage>
        <taxon>Eukaryota</taxon>
        <taxon>Viridiplantae</taxon>
        <taxon>Streptophyta</taxon>
        <taxon>Embryophyta</taxon>
        <taxon>Tracheophyta</taxon>
        <taxon>Spermatophyta</taxon>
        <taxon>Magnoliopsida</taxon>
        <taxon>Liliopsida</taxon>
        <taxon>Asparagales</taxon>
        <taxon>Orchidaceae</taxon>
        <taxon>Orchidoideae</taxon>
        <taxon>Orchideae</taxon>
        <taxon>Orchidinae</taxon>
        <taxon>Platanthera</taxon>
    </lineage>
</organism>
<evidence type="ECO:0000256" key="4">
    <source>
        <dbReference type="RuleBase" id="RU363050"/>
    </source>
</evidence>
<dbReference type="PANTHER" id="PTHR19302">
    <property type="entry name" value="GAMMA TUBULIN COMPLEX PROTEIN"/>
    <property type="match status" value="1"/>
</dbReference>
<evidence type="ECO:0000256" key="3">
    <source>
        <dbReference type="ARBA" id="ARBA00023212"/>
    </source>
</evidence>
<accession>A0ABR2LSM6</accession>
<protein>
    <recommendedName>
        <fullName evidence="4">Gamma-tubulin complex component</fullName>
    </recommendedName>
</protein>
<evidence type="ECO:0000256" key="1">
    <source>
        <dbReference type="ARBA" id="ARBA00022490"/>
    </source>
</evidence>
<keyword evidence="3 4" id="KW-0206">Cytoskeleton</keyword>
<comment type="caution">
    <text evidence="6">The sequence shown here is derived from an EMBL/GenBank/DDBJ whole genome shotgun (WGS) entry which is preliminary data.</text>
</comment>
<keyword evidence="7" id="KW-1185">Reference proteome</keyword>
<evidence type="ECO:0000313" key="7">
    <source>
        <dbReference type="Proteomes" id="UP001412067"/>
    </source>
</evidence>
<comment type="subcellular location">
    <subcellularLocation>
        <location evidence="4">Cytoplasm</location>
        <location evidence="4">Cytoskeleton</location>
        <location evidence="4">Microtubule organizing center</location>
    </subcellularLocation>
</comment>
<evidence type="ECO:0000259" key="5">
    <source>
        <dbReference type="Pfam" id="PF17681"/>
    </source>
</evidence>
<feature type="domain" description="Gamma tubulin complex component protein N-terminal" evidence="5">
    <location>
        <begin position="90"/>
        <end position="175"/>
    </location>
</feature>
<keyword evidence="2 4" id="KW-0493">Microtubule</keyword>
<dbReference type="InterPro" id="IPR041470">
    <property type="entry name" value="GCP_N"/>
</dbReference>
<dbReference type="EMBL" id="JBBWWR010000015">
    <property type="protein sequence ID" value="KAK8949867.1"/>
    <property type="molecule type" value="Genomic_DNA"/>
</dbReference>
<reference evidence="6 7" key="1">
    <citation type="journal article" date="2022" name="Nat. Plants">
        <title>Genomes of leafy and leafless Platanthera orchids illuminate the evolution of mycoheterotrophy.</title>
        <authorList>
            <person name="Li M.H."/>
            <person name="Liu K.W."/>
            <person name="Li Z."/>
            <person name="Lu H.C."/>
            <person name="Ye Q.L."/>
            <person name="Zhang D."/>
            <person name="Wang J.Y."/>
            <person name="Li Y.F."/>
            <person name="Zhong Z.M."/>
            <person name="Liu X."/>
            <person name="Yu X."/>
            <person name="Liu D.K."/>
            <person name="Tu X.D."/>
            <person name="Liu B."/>
            <person name="Hao Y."/>
            <person name="Liao X.Y."/>
            <person name="Jiang Y.T."/>
            <person name="Sun W.H."/>
            <person name="Chen J."/>
            <person name="Chen Y.Q."/>
            <person name="Ai Y."/>
            <person name="Zhai J.W."/>
            <person name="Wu S.S."/>
            <person name="Zhou Z."/>
            <person name="Hsiao Y.Y."/>
            <person name="Wu W.L."/>
            <person name="Chen Y.Y."/>
            <person name="Lin Y.F."/>
            <person name="Hsu J.L."/>
            <person name="Li C.Y."/>
            <person name="Wang Z.W."/>
            <person name="Zhao X."/>
            <person name="Zhong W.Y."/>
            <person name="Ma X.K."/>
            <person name="Ma L."/>
            <person name="Huang J."/>
            <person name="Chen G.Z."/>
            <person name="Huang M.Z."/>
            <person name="Huang L."/>
            <person name="Peng D.H."/>
            <person name="Luo Y.B."/>
            <person name="Zou S.Q."/>
            <person name="Chen S.P."/>
            <person name="Lan S."/>
            <person name="Tsai W.C."/>
            <person name="Van de Peer Y."/>
            <person name="Liu Z.J."/>
        </authorList>
    </citation>
    <scope>NUCLEOTIDE SEQUENCE [LARGE SCALE GENOMIC DNA]</scope>
    <source>
        <strain evidence="6">Lor288</strain>
    </source>
</reference>
<proteinExistence type="inferred from homology"/>
<comment type="function">
    <text evidence="4">Component of the gamma-tubulin ring complex (gTuRC) which mediates microtubule nucleation.</text>
</comment>
<gene>
    <name evidence="6" type="ORF">KSP40_PGU012308</name>
</gene>
<keyword evidence="1 4" id="KW-0963">Cytoplasm</keyword>
<dbReference type="PANTHER" id="PTHR19302:SF13">
    <property type="entry name" value="GAMMA-TUBULIN COMPLEX COMPONENT 2"/>
    <property type="match status" value="1"/>
</dbReference>
<dbReference type="InterPro" id="IPR007259">
    <property type="entry name" value="GCP"/>
</dbReference>
<dbReference type="Proteomes" id="UP001412067">
    <property type="component" value="Unassembled WGS sequence"/>
</dbReference>
<evidence type="ECO:0000313" key="6">
    <source>
        <dbReference type="EMBL" id="KAK8949867.1"/>
    </source>
</evidence>
<comment type="similarity">
    <text evidence="4">Belongs to the TUBGCP family.</text>
</comment>
<dbReference type="Pfam" id="PF17681">
    <property type="entry name" value="GCP_N_terminal"/>
    <property type="match status" value="1"/>
</dbReference>